<accession>A0A0S3TDX6</accession>
<dbReference type="AlphaFoldDB" id="A0A0S3TDX6"/>
<feature type="compositionally biased region" description="Polar residues" evidence="1">
    <location>
        <begin position="150"/>
        <end position="163"/>
    </location>
</feature>
<feature type="region of interest" description="Disordered" evidence="1">
    <location>
        <begin position="44"/>
        <end position="122"/>
    </location>
</feature>
<reference evidence="2" key="1">
    <citation type="journal article" date="2015" name="Sci. Rep.">
        <title>The power of single molecule real-time sequencing technology in the de novo assembly of a eukaryotic genome.</title>
        <authorList>
            <person name="Sakai H."/>
            <person name="Naito K."/>
            <person name="Ogiso-Tanaka E."/>
            <person name="Takahashi Y."/>
            <person name="Iseki K."/>
            <person name="Muto C."/>
            <person name="Satou K."/>
            <person name="Teruya K."/>
            <person name="Shiroma A."/>
            <person name="Shimoji M."/>
            <person name="Hirano T."/>
            <person name="Itoh T."/>
            <person name="Kaga A."/>
            <person name="Tomooka N."/>
        </authorList>
    </citation>
    <scope>NUCLEOTIDE SEQUENCE</scope>
</reference>
<feature type="compositionally biased region" description="Polar residues" evidence="1">
    <location>
        <begin position="87"/>
        <end position="98"/>
    </location>
</feature>
<feature type="compositionally biased region" description="Basic residues" evidence="1">
    <location>
        <begin position="166"/>
        <end position="181"/>
    </location>
</feature>
<proteinExistence type="predicted"/>
<evidence type="ECO:0000256" key="1">
    <source>
        <dbReference type="SAM" id="MobiDB-lite"/>
    </source>
</evidence>
<dbReference type="EMBL" id="AP015189">
    <property type="protein sequence ID" value="BAU03269.1"/>
    <property type="molecule type" value="Genomic_DNA"/>
</dbReference>
<gene>
    <name evidence="2" type="primary">Vigan.UMG061100</name>
    <name evidence="2" type="ORF">VIGAN_UM061100</name>
</gene>
<evidence type="ECO:0000313" key="2">
    <source>
        <dbReference type="EMBL" id="BAU03269.1"/>
    </source>
</evidence>
<feature type="compositionally biased region" description="Basic and acidic residues" evidence="1">
    <location>
        <begin position="44"/>
        <end position="59"/>
    </location>
</feature>
<name>A0A0S3TDX6_PHAAN</name>
<feature type="region of interest" description="Disordered" evidence="1">
    <location>
        <begin position="150"/>
        <end position="181"/>
    </location>
</feature>
<sequence length="181" mass="19879">MKAARCATVGRSIQVTSSFEQRDAHDKGLERWLQQEDVSFFEKISNETRTERRSGDDFWKAALSSNQEPAATPTAVEAHGDSEEVQQRPSSSRHSQFPNPAAHPRSTIQAPSSSATNQQLARSNSPAWVRRCVPAVASLAAAAVQGLTSSFSSGQQLNHTNPWSPHKSRAKRKKHHSSSHL</sequence>
<feature type="compositionally biased region" description="Polar residues" evidence="1">
    <location>
        <begin position="106"/>
        <end position="122"/>
    </location>
</feature>
<protein>
    <submittedName>
        <fullName evidence="2">Uncharacterized protein</fullName>
    </submittedName>
</protein>
<organism evidence="2">
    <name type="scientific">Vigna angularis var. angularis</name>
    <dbReference type="NCBI Taxonomy" id="157739"/>
    <lineage>
        <taxon>Eukaryota</taxon>
        <taxon>Viridiplantae</taxon>
        <taxon>Streptophyta</taxon>
        <taxon>Embryophyta</taxon>
        <taxon>Tracheophyta</taxon>
        <taxon>Spermatophyta</taxon>
        <taxon>Magnoliopsida</taxon>
        <taxon>eudicotyledons</taxon>
        <taxon>Gunneridae</taxon>
        <taxon>Pentapetalae</taxon>
        <taxon>rosids</taxon>
        <taxon>fabids</taxon>
        <taxon>Fabales</taxon>
        <taxon>Fabaceae</taxon>
        <taxon>Papilionoideae</taxon>
        <taxon>50 kb inversion clade</taxon>
        <taxon>NPAAA clade</taxon>
        <taxon>indigoferoid/millettioid clade</taxon>
        <taxon>Phaseoleae</taxon>
        <taxon>Vigna</taxon>
    </lineage>
</organism>